<reference evidence="2 3" key="1">
    <citation type="submission" date="2024-01" db="EMBL/GenBank/DDBJ databases">
        <title>A telomere-to-telomere, gap-free genome of sweet tea (Lithocarpus litseifolius).</title>
        <authorList>
            <person name="Zhou J."/>
        </authorList>
    </citation>
    <scope>NUCLEOTIDE SEQUENCE [LARGE SCALE GENOMIC DNA]</scope>
    <source>
        <strain evidence="2">Zhou-2022a</strain>
        <tissue evidence="2">Leaf</tissue>
    </source>
</reference>
<organism evidence="2 3">
    <name type="scientific">Lithocarpus litseifolius</name>
    <dbReference type="NCBI Taxonomy" id="425828"/>
    <lineage>
        <taxon>Eukaryota</taxon>
        <taxon>Viridiplantae</taxon>
        <taxon>Streptophyta</taxon>
        <taxon>Embryophyta</taxon>
        <taxon>Tracheophyta</taxon>
        <taxon>Spermatophyta</taxon>
        <taxon>Magnoliopsida</taxon>
        <taxon>eudicotyledons</taxon>
        <taxon>Gunneridae</taxon>
        <taxon>Pentapetalae</taxon>
        <taxon>rosids</taxon>
        <taxon>fabids</taxon>
        <taxon>Fagales</taxon>
        <taxon>Fagaceae</taxon>
        <taxon>Lithocarpus</taxon>
    </lineage>
</organism>
<name>A0AAW2CY96_9ROSI</name>
<dbReference type="InterPro" id="IPR002156">
    <property type="entry name" value="RNaseH_domain"/>
</dbReference>
<dbReference type="InterPro" id="IPR052929">
    <property type="entry name" value="RNase_H-like_EbsB-rel"/>
</dbReference>
<dbReference type="Proteomes" id="UP001459277">
    <property type="component" value="Unassembled WGS sequence"/>
</dbReference>
<dbReference type="CDD" id="cd06222">
    <property type="entry name" value="RNase_H_like"/>
    <property type="match status" value="1"/>
</dbReference>
<gene>
    <name evidence="2" type="ORF">SO802_016175</name>
</gene>
<dbReference type="InterPro" id="IPR036397">
    <property type="entry name" value="RNaseH_sf"/>
</dbReference>
<dbReference type="Gene3D" id="3.30.420.10">
    <property type="entry name" value="Ribonuclease H-like superfamily/Ribonuclease H"/>
    <property type="match status" value="1"/>
</dbReference>
<evidence type="ECO:0000313" key="3">
    <source>
        <dbReference type="Proteomes" id="UP001459277"/>
    </source>
</evidence>
<dbReference type="SUPFAM" id="SSF53098">
    <property type="entry name" value="Ribonuclease H-like"/>
    <property type="match status" value="1"/>
</dbReference>
<accession>A0AAW2CY96</accession>
<evidence type="ECO:0000259" key="1">
    <source>
        <dbReference type="Pfam" id="PF13456"/>
    </source>
</evidence>
<protein>
    <recommendedName>
        <fullName evidence="1">RNase H type-1 domain-containing protein</fullName>
    </recommendedName>
</protein>
<dbReference type="AlphaFoldDB" id="A0AAW2CY96"/>
<dbReference type="EMBL" id="JAZDWU010000005">
    <property type="protein sequence ID" value="KAL0002394.1"/>
    <property type="molecule type" value="Genomic_DNA"/>
</dbReference>
<sequence>MRNVVSTDEWKGMQVVPNKCQLSSSKLDHSANTSFRKLILLTPVEIGLDPSHPNAEISAAKNASPIWKSIEKAKSIVSKGACCLIGDGKFVDTWLDPWVSWIQGFTPAPKSASTPSGLKLYPNGLQAETEALLWAVQLASRERWFSVTFEGDSKVCLDGVLKHKGSPDWFIENLIYDIILAAESFPACSFAWVNRSCNNVAHVAAKFAIESNMSCFFISGNLPPSIVDACKKDAPLCFSVY</sequence>
<dbReference type="PANTHER" id="PTHR47074:SF73">
    <property type="entry name" value="OS04G0448401 PROTEIN"/>
    <property type="match status" value="1"/>
</dbReference>
<dbReference type="GO" id="GO:0003676">
    <property type="term" value="F:nucleic acid binding"/>
    <property type="evidence" value="ECO:0007669"/>
    <property type="project" value="InterPro"/>
</dbReference>
<dbReference type="GO" id="GO:0004523">
    <property type="term" value="F:RNA-DNA hybrid ribonuclease activity"/>
    <property type="evidence" value="ECO:0007669"/>
    <property type="project" value="InterPro"/>
</dbReference>
<evidence type="ECO:0000313" key="2">
    <source>
        <dbReference type="EMBL" id="KAL0002394.1"/>
    </source>
</evidence>
<feature type="domain" description="RNase H type-1" evidence="1">
    <location>
        <begin position="125"/>
        <end position="208"/>
    </location>
</feature>
<dbReference type="PANTHER" id="PTHR47074">
    <property type="entry name" value="BNAC02G40300D PROTEIN"/>
    <property type="match status" value="1"/>
</dbReference>
<keyword evidence="3" id="KW-1185">Reference proteome</keyword>
<proteinExistence type="predicted"/>
<dbReference type="InterPro" id="IPR012337">
    <property type="entry name" value="RNaseH-like_sf"/>
</dbReference>
<comment type="caution">
    <text evidence="2">The sequence shown here is derived from an EMBL/GenBank/DDBJ whole genome shotgun (WGS) entry which is preliminary data.</text>
</comment>
<dbReference type="InterPro" id="IPR044730">
    <property type="entry name" value="RNase_H-like_dom_plant"/>
</dbReference>
<dbReference type="Pfam" id="PF13456">
    <property type="entry name" value="RVT_3"/>
    <property type="match status" value="1"/>
</dbReference>